<keyword evidence="4" id="KW-0548">Nucleotidyltransferase</keyword>
<protein>
    <recommendedName>
        <fullName evidence="15">Poly [ADP-ribose] polymerase</fullName>
        <shortName evidence="15">PARP</shortName>
        <ecNumber evidence="15">2.4.2.-</ecNumber>
    </recommendedName>
</protein>
<dbReference type="Gene3D" id="2.20.140.10">
    <property type="entry name" value="WGR domain"/>
    <property type="match status" value="1"/>
</dbReference>
<comment type="caution">
    <text evidence="20">The sequence shown here is derived from an EMBL/GenBank/DDBJ whole genome shotgun (WGS) entry which is preliminary data.</text>
</comment>
<name>A0AAN7YJX2_9EURO</name>
<dbReference type="Gene3D" id="3.90.228.10">
    <property type="match status" value="1"/>
</dbReference>
<keyword evidence="2 15" id="KW-0328">Glycosyltransferase</keyword>
<dbReference type="GO" id="GO:1990404">
    <property type="term" value="F:NAD+-protein mono-ADP-ribosyltransferase activity"/>
    <property type="evidence" value="ECO:0007669"/>
    <property type="project" value="TreeGrafter"/>
</dbReference>
<evidence type="ECO:0000256" key="12">
    <source>
        <dbReference type="ARBA" id="ARBA00023242"/>
    </source>
</evidence>
<dbReference type="InterPro" id="IPR004102">
    <property type="entry name" value="Poly(ADP-ribose)pol_reg_dom"/>
</dbReference>
<dbReference type="PROSITE" id="PS51059">
    <property type="entry name" value="PARP_CATALYTIC"/>
    <property type="match status" value="1"/>
</dbReference>
<keyword evidence="21" id="KW-1185">Reference proteome</keyword>
<keyword evidence="11" id="KW-0238">DNA-binding</keyword>
<comment type="subcellular location">
    <subcellularLocation>
        <location evidence="1">Nucleus</location>
    </subcellularLocation>
</comment>
<dbReference type="SUPFAM" id="SSF142921">
    <property type="entry name" value="WGR domain-like"/>
    <property type="match status" value="1"/>
</dbReference>
<evidence type="ECO:0000256" key="13">
    <source>
        <dbReference type="ARBA" id="ARBA00024347"/>
    </source>
</evidence>
<evidence type="ECO:0000256" key="2">
    <source>
        <dbReference type="ARBA" id="ARBA00022676"/>
    </source>
</evidence>
<dbReference type="PANTHER" id="PTHR10459:SF60">
    <property type="entry name" value="POLY [ADP-RIBOSE] POLYMERASE 2"/>
    <property type="match status" value="1"/>
</dbReference>
<dbReference type="SUPFAM" id="SSF47587">
    <property type="entry name" value="Domain of poly(ADP-ribose) polymerase"/>
    <property type="match status" value="1"/>
</dbReference>
<evidence type="ECO:0000256" key="8">
    <source>
        <dbReference type="ARBA" id="ARBA00022771"/>
    </source>
</evidence>
<dbReference type="InterPro" id="IPR036930">
    <property type="entry name" value="WGR_dom_sf"/>
</dbReference>
<dbReference type="AlphaFoldDB" id="A0AAN7YJX2"/>
<evidence type="ECO:0000256" key="1">
    <source>
        <dbReference type="ARBA" id="ARBA00004123"/>
    </source>
</evidence>
<comment type="similarity">
    <text evidence="13">Belongs to the ARTD/PARP family.</text>
</comment>
<evidence type="ECO:0000256" key="3">
    <source>
        <dbReference type="ARBA" id="ARBA00022679"/>
    </source>
</evidence>
<dbReference type="PROSITE" id="PS51060">
    <property type="entry name" value="PARP_ALPHA_HD"/>
    <property type="match status" value="1"/>
</dbReference>
<dbReference type="EMBL" id="JAVRRJ010000002">
    <property type="protein sequence ID" value="KAK5089174.1"/>
    <property type="molecule type" value="Genomic_DNA"/>
</dbReference>
<dbReference type="GO" id="GO:0005730">
    <property type="term" value="C:nucleolus"/>
    <property type="evidence" value="ECO:0007669"/>
    <property type="project" value="TreeGrafter"/>
</dbReference>
<proteinExistence type="inferred from homology"/>
<keyword evidence="6" id="KW-0677">Repeat</keyword>
<evidence type="ECO:0000256" key="9">
    <source>
        <dbReference type="ARBA" id="ARBA00022833"/>
    </source>
</evidence>
<dbReference type="GO" id="GO:0070212">
    <property type="term" value="P:protein poly-ADP-ribosylation"/>
    <property type="evidence" value="ECO:0007669"/>
    <property type="project" value="TreeGrafter"/>
</dbReference>
<evidence type="ECO:0000256" key="16">
    <source>
        <dbReference type="SAM" id="MobiDB-lite"/>
    </source>
</evidence>
<dbReference type="SUPFAM" id="SSF56399">
    <property type="entry name" value="ADP-ribosylation"/>
    <property type="match status" value="1"/>
</dbReference>
<evidence type="ECO:0000256" key="4">
    <source>
        <dbReference type="ARBA" id="ARBA00022695"/>
    </source>
</evidence>
<evidence type="ECO:0000256" key="15">
    <source>
        <dbReference type="RuleBase" id="RU362114"/>
    </source>
</evidence>
<dbReference type="Pfam" id="PF02877">
    <property type="entry name" value="PARP_reg"/>
    <property type="match status" value="1"/>
</dbReference>
<dbReference type="InterPro" id="IPR050800">
    <property type="entry name" value="ARTD/PARP"/>
</dbReference>
<keyword evidence="9" id="KW-0862">Zinc</keyword>
<dbReference type="PROSITE" id="PS51977">
    <property type="entry name" value="WGR"/>
    <property type="match status" value="1"/>
</dbReference>
<dbReference type="Gene3D" id="1.20.142.10">
    <property type="entry name" value="Poly(ADP-ribose) polymerase, regulatory domain"/>
    <property type="match status" value="1"/>
</dbReference>
<evidence type="ECO:0000259" key="18">
    <source>
        <dbReference type="PROSITE" id="PS51060"/>
    </source>
</evidence>
<evidence type="ECO:0000259" key="19">
    <source>
        <dbReference type="PROSITE" id="PS51977"/>
    </source>
</evidence>
<evidence type="ECO:0000313" key="20">
    <source>
        <dbReference type="EMBL" id="KAK5089174.1"/>
    </source>
</evidence>
<dbReference type="GO" id="GO:0006302">
    <property type="term" value="P:double-strand break repair"/>
    <property type="evidence" value="ECO:0007669"/>
    <property type="project" value="TreeGrafter"/>
</dbReference>
<evidence type="ECO:0000256" key="10">
    <source>
        <dbReference type="ARBA" id="ARBA00023027"/>
    </source>
</evidence>
<feature type="compositionally biased region" description="Acidic residues" evidence="16">
    <location>
        <begin position="76"/>
        <end position="87"/>
    </location>
</feature>
<accession>A0AAN7YJX2</accession>
<dbReference type="GO" id="GO:0003950">
    <property type="term" value="F:NAD+ poly-ADP-ribosyltransferase activity"/>
    <property type="evidence" value="ECO:0007669"/>
    <property type="project" value="UniProtKB-UniRule"/>
</dbReference>
<dbReference type="InterPro" id="IPR012317">
    <property type="entry name" value="Poly(ADP-ribose)pol_cat_dom"/>
</dbReference>
<dbReference type="InterPro" id="IPR036616">
    <property type="entry name" value="Poly(ADP-ribose)pol_reg_dom_sf"/>
</dbReference>
<keyword evidence="3 15" id="KW-0808">Transferase</keyword>
<comment type="catalytic activity">
    <reaction evidence="14">
        <text>NAD(+) + (ADP-D-ribosyl)n-acceptor = nicotinamide + (ADP-D-ribosyl)n+1-acceptor + H(+).</text>
        <dbReference type="EC" id="2.4.2.30"/>
    </reaction>
</comment>
<evidence type="ECO:0000256" key="6">
    <source>
        <dbReference type="ARBA" id="ARBA00022737"/>
    </source>
</evidence>
<keyword evidence="5" id="KW-0479">Metal-binding</keyword>
<evidence type="ECO:0000256" key="7">
    <source>
        <dbReference type="ARBA" id="ARBA00022765"/>
    </source>
</evidence>
<feature type="region of interest" description="Disordered" evidence="16">
    <location>
        <begin position="76"/>
        <end position="97"/>
    </location>
</feature>
<keyword evidence="7" id="KW-0013">ADP-ribosylation</keyword>
<dbReference type="PANTHER" id="PTHR10459">
    <property type="entry name" value="DNA LIGASE"/>
    <property type="match status" value="1"/>
</dbReference>
<keyword evidence="10 15" id="KW-0520">NAD</keyword>
<evidence type="ECO:0000256" key="5">
    <source>
        <dbReference type="ARBA" id="ARBA00022723"/>
    </source>
</evidence>
<dbReference type="GO" id="GO:0016779">
    <property type="term" value="F:nucleotidyltransferase activity"/>
    <property type="evidence" value="ECO:0007669"/>
    <property type="project" value="UniProtKB-KW"/>
</dbReference>
<dbReference type="Pfam" id="PF05406">
    <property type="entry name" value="WGR"/>
    <property type="match status" value="1"/>
</dbReference>
<dbReference type="Proteomes" id="UP001309876">
    <property type="component" value="Unassembled WGS sequence"/>
</dbReference>
<dbReference type="GO" id="GO:0003677">
    <property type="term" value="F:DNA binding"/>
    <property type="evidence" value="ECO:0007669"/>
    <property type="project" value="UniProtKB-KW"/>
</dbReference>
<keyword evidence="12" id="KW-0539">Nucleus</keyword>
<keyword evidence="8" id="KW-0863">Zinc-finger</keyword>
<sequence>MLQVLQSNSKKKVYFAHARWGRVGEDGQVKTTEYSTLEDAKKEFEKKFKDKSGLEWSDRTNKPKDKKYTYIEKSYEDDDKEDNDDSDTANNKKDTVKSELDLPTQRLMELVFNENHFNAVLESIGYNQDKLPLGKLSKSTLKTGFEQLRELASLVKHPSLAKNKYNRDRKEVLEEWTNKYYSTIPHVFGRNRPPLIDNQDAITREVVMLDTLTDMEVANTIMKATDKSKDGVSASRLDRHYDDLNLKELTALDHKSSEYQEIQKLLLNTSSSGHGLRYRLQDIFRVERYGEAERYEKAIKKLKDRQTFLLWHGSRTTNYGGILSQGLRIAPPGMLG</sequence>
<dbReference type="EC" id="2.4.2.-" evidence="15"/>
<evidence type="ECO:0000259" key="17">
    <source>
        <dbReference type="PROSITE" id="PS51059"/>
    </source>
</evidence>
<dbReference type="GO" id="GO:0008270">
    <property type="term" value="F:zinc ion binding"/>
    <property type="evidence" value="ECO:0007669"/>
    <property type="project" value="UniProtKB-KW"/>
</dbReference>
<gene>
    <name evidence="20" type="ORF">LTR05_003398</name>
</gene>
<dbReference type="SMART" id="SM00773">
    <property type="entry name" value="WGR"/>
    <property type="match status" value="1"/>
</dbReference>
<feature type="domain" description="PARP alpha-helical" evidence="18">
    <location>
        <begin position="97"/>
        <end position="223"/>
    </location>
</feature>
<evidence type="ECO:0000256" key="11">
    <source>
        <dbReference type="ARBA" id="ARBA00023125"/>
    </source>
</evidence>
<feature type="domain" description="WGR" evidence="19">
    <location>
        <begin position="1"/>
        <end position="68"/>
    </location>
</feature>
<reference evidence="20 21" key="1">
    <citation type="submission" date="2023-08" db="EMBL/GenBank/DDBJ databases">
        <title>Black Yeasts Isolated from many extreme environments.</title>
        <authorList>
            <person name="Coleine C."/>
            <person name="Stajich J.E."/>
            <person name="Selbmann L."/>
        </authorList>
    </citation>
    <scope>NUCLEOTIDE SEQUENCE [LARGE SCALE GENOMIC DNA]</scope>
    <source>
        <strain evidence="20 21">CCFEE 5910</strain>
    </source>
</reference>
<dbReference type="InterPro" id="IPR008893">
    <property type="entry name" value="WGR_domain"/>
</dbReference>
<feature type="domain" description="PARP catalytic" evidence="17">
    <location>
        <begin position="235"/>
        <end position="336"/>
    </location>
</feature>
<evidence type="ECO:0000313" key="21">
    <source>
        <dbReference type="Proteomes" id="UP001309876"/>
    </source>
</evidence>
<evidence type="ECO:0000256" key="14">
    <source>
        <dbReference type="ARBA" id="ARBA00033987"/>
    </source>
</evidence>
<dbReference type="Pfam" id="PF00644">
    <property type="entry name" value="PARP"/>
    <property type="match status" value="1"/>
</dbReference>
<dbReference type="FunFam" id="1.20.142.10:FF:000002">
    <property type="entry name" value="Poly [ADP-ribose] polymerase"/>
    <property type="match status" value="1"/>
</dbReference>
<organism evidence="20 21">
    <name type="scientific">Lithohypha guttulata</name>
    <dbReference type="NCBI Taxonomy" id="1690604"/>
    <lineage>
        <taxon>Eukaryota</taxon>
        <taxon>Fungi</taxon>
        <taxon>Dikarya</taxon>
        <taxon>Ascomycota</taxon>
        <taxon>Pezizomycotina</taxon>
        <taxon>Eurotiomycetes</taxon>
        <taxon>Chaetothyriomycetidae</taxon>
        <taxon>Chaetothyriales</taxon>
        <taxon>Trichomeriaceae</taxon>
        <taxon>Lithohypha</taxon>
    </lineage>
</organism>